<dbReference type="Pfam" id="PF13618">
    <property type="entry name" value="Gluconate_2-dh3"/>
    <property type="match status" value="1"/>
</dbReference>
<comment type="caution">
    <text evidence="1">The sequence shown here is derived from an EMBL/GenBank/DDBJ whole genome shotgun (WGS) entry which is preliminary data.</text>
</comment>
<dbReference type="EMBL" id="JAEHFW010000002">
    <property type="protein sequence ID" value="MBK0379892.1"/>
    <property type="molecule type" value="Genomic_DNA"/>
</dbReference>
<evidence type="ECO:0000313" key="2">
    <source>
        <dbReference type="Proteomes" id="UP000613193"/>
    </source>
</evidence>
<dbReference type="PROSITE" id="PS51257">
    <property type="entry name" value="PROKAR_LIPOPROTEIN"/>
    <property type="match status" value="1"/>
</dbReference>
<dbReference type="RefSeq" id="WP_200066433.1">
    <property type="nucleotide sequence ID" value="NZ_JAEHFW010000002.1"/>
</dbReference>
<name>A0A934PUQ2_9SPHI</name>
<accession>A0A934PUQ2</accession>
<dbReference type="Proteomes" id="UP000613193">
    <property type="component" value="Unassembled WGS sequence"/>
</dbReference>
<gene>
    <name evidence="1" type="ORF">I5M19_11265</name>
</gene>
<reference evidence="1" key="1">
    <citation type="submission" date="2020-12" db="EMBL/GenBank/DDBJ databases">
        <title>Bacterial novel species Mucilaginibacter sp. SD-g isolated from soil.</title>
        <authorList>
            <person name="Jung H.-Y."/>
        </authorList>
    </citation>
    <scope>NUCLEOTIDE SEQUENCE</scope>
    <source>
        <strain evidence="1">SD-g</strain>
    </source>
</reference>
<sequence length="214" mass="23904">MNRRESLKAIGLGTLSTTVLLGACNTPDKTDKTAADAKPEAVPGRQPYEVARENKLKADTFFTDHEMATIAVLADIIIPKDEKSGSATDAKVPDFIEFIVKDIPDHQLPMRGGLRWLDMQCLNRYNNAFIKCTKAQQLELIDQIAYPTKAKPEMQQGVAFFNRMRDLTATGFFTSEMGVKDIGYAGNQPNKWTGVPPDVLKKYGMEQLQHDMYS</sequence>
<organism evidence="1 2">
    <name type="scientific">Mucilaginibacter segetis</name>
    <dbReference type="NCBI Taxonomy" id="2793071"/>
    <lineage>
        <taxon>Bacteria</taxon>
        <taxon>Pseudomonadati</taxon>
        <taxon>Bacteroidota</taxon>
        <taxon>Sphingobacteriia</taxon>
        <taxon>Sphingobacteriales</taxon>
        <taxon>Sphingobacteriaceae</taxon>
        <taxon>Mucilaginibacter</taxon>
    </lineage>
</organism>
<keyword evidence="2" id="KW-1185">Reference proteome</keyword>
<protein>
    <submittedName>
        <fullName evidence="1">Gluconate 2-dehydrogenase subunit 3 family protein</fullName>
    </submittedName>
</protein>
<dbReference type="AlphaFoldDB" id="A0A934PUQ2"/>
<proteinExistence type="predicted"/>
<evidence type="ECO:0000313" key="1">
    <source>
        <dbReference type="EMBL" id="MBK0379892.1"/>
    </source>
</evidence>
<dbReference type="InterPro" id="IPR027056">
    <property type="entry name" value="Gluconate_2DH_su3"/>
</dbReference>